<sequence>MRRLILIGDGGHAKVVRDVALSEHRYELTAVLDDRYEEAGPGTDGLLRGPVKLARHMLREDDGMDVFVAIGSNTIRRKVAEALQAAPERFALLIHPRAVVSTEARLAPGTVVMPGAVINAGASIGAHGIVNTCAIVEHDCVVGSYAHLSPGSALAGGVTVYEGAHVGIGAAVIQGLSIGAWSLLGAGAVAVRDIPGRCTAVGVPAVVIKGRND</sequence>
<dbReference type="NCBIfam" id="TIGR03570">
    <property type="entry name" value="NeuD_NnaD"/>
    <property type="match status" value="1"/>
</dbReference>
<feature type="active site" description="Proton acceptor" evidence="1">
    <location>
        <position position="138"/>
    </location>
</feature>
<dbReference type="SUPFAM" id="SSF51161">
    <property type="entry name" value="Trimeric LpxA-like enzymes"/>
    <property type="match status" value="1"/>
</dbReference>
<evidence type="ECO:0000256" key="2">
    <source>
        <dbReference type="PIRSR" id="PIRSR620019-2"/>
    </source>
</evidence>
<dbReference type="GO" id="GO:0016740">
    <property type="term" value="F:transferase activity"/>
    <property type="evidence" value="ECO:0007669"/>
    <property type="project" value="UniProtKB-KW"/>
</dbReference>
<gene>
    <name evidence="4" type="ORF">EDM21_13275</name>
</gene>
<dbReference type="EMBL" id="RHLK01000007">
    <property type="protein sequence ID" value="MVP00484.1"/>
    <property type="molecule type" value="Genomic_DNA"/>
</dbReference>
<dbReference type="InterPro" id="IPR041561">
    <property type="entry name" value="PglD_N"/>
</dbReference>
<dbReference type="Gene3D" id="2.160.10.10">
    <property type="entry name" value="Hexapeptide repeat proteins"/>
    <property type="match status" value="1"/>
</dbReference>
<organism evidence="4 5">
    <name type="scientific">Paenibacillus lutrae</name>
    <dbReference type="NCBI Taxonomy" id="2078573"/>
    <lineage>
        <taxon>Bacteria</taxon>
        <taxon>Bacillati</taxon>
        <taxon>Bacillota</taxon>
        <taxon>Bacilli</taxon>
        <taxon>Bacillales</taxon>
        <taxon>Paenibacillaceae</taxon>
        <taxon>Paenibacillus</taxon>
    </lineage>
</organism>
<dbReference type="PANTHER" id="PTHR43300">
    <property type="entry name" value="ACETYLTRANSFERASE"/>
    <property type="match status" value="1"/>
</dbReference>
<evidence type="ECO:0000259" key="3">
    <source>
        <dbReference type="Pfam" id="PF17836"/>
    </source>
</evidence>
<comment type="caution">
    <text evidence="4">The sequence shown here is derived from an EMBL/GenBank/DDBJ whole genome shotgun (WGS) entry which is preliminary data.</text>
</comment>
<dbReference type="PANTHER" id="PTHR43300:SF7">
    <property type="entry name" value="UDP-N-ACETYLBACILLOSAMINE N-ACETYLTRANSFERASE"/>
    <property type="match status" value="1"/>
</dbReference>
<feature type="binding site" evidence="2">
    <location>
        <position position="71"/>
    </location>
    <ligand>
        <name>substrate</name>
    </ligand>
</feature>
<keyword evidence="5" id="KW-1185">Reference proteome</keyword>
<name>A0A7X3FJ67_9BACL</name>
<dbReference type="Gene3D" id="3.40.50.20">
    <property type="match status" value="1"/>
</dbReference>
<protein>
    <submittedName>
        <fullName evidence="4">Acetyltransferase</fullName>
    </submittedName>
</protein>
<evidence type="ECO:0000256" key="1">
    <source>
        <dbReference type="PIRSR" id="PIRSR620019-1"/>
    </source>
</evidence>
<dbReference type="InterPro" id="IPR020019">
    <property type="entry name" value="AcTrfase_PglD-like"/>
</dbReference>
<dbReference type="CDD" id="cd03360">
    <property type="entry name" value="LbH_AT_putative"/>
    <property type="match status" value="1"/>
</dbReference>
<dbReference type="Pfam" id="PF17836">
    <property type="entry name" value="PglD_N"/>
    <property type="match status" value="1"/>
</dbReference>
<reference evidence="4 5" key="1">
    <citation type="journal article" date="2019" name="Microorganisms">
        <title>Paenibacillus lutrae sp. nov., A Chitinolytic Species Isolated from A River Otter in Castril Natural Park, Granada, Spain.</title>
        <authorList>
            <person name="Rodriguez M."/>
            <person name="Reina J.C."/>
            <person name="Bejar V."/>
            <person name="Llamas I."/>
        </authorList>
    </citation>
    <scope>NUCLEOTIDE SEQUENCE [LARGE SCALE GENOMIC DNA]</scope>
    <source>
        <strain evidence="4 5">N10</strain>
    </source>
</reference>
<feature type="site" description="Increases basicity of active site His" evidence="1">
    <location>
        <position position="139"/>
    </location>
</feature>
<feature type="binding site" evidence="2">
    <location>
        <position position="147"/>
    </location>
    <ligand>
        <name>acetyl-CoA</name>
        <dbReference type="ChEBI" id="CHEBI:57288"/>
    </ligand>
</feature>
<feature type="domain" description="PglD N-terminal" evidence="3">
    <location>
        <begin position="3"/>
        <end position="83"/>
    </location>
</feature>
<feature type="binding site" evidence="2">
    <location>
        <position position="168"/>
    </location>
    <ligand>
        <name>acetyl-CoA</name>
        <dbReference type="ChEBI" id="CHEBI:57288"/>
    </ligand>
</feature>
<dbReference type="OrthoDB" id="9794407at2"/>
<dbReference type="InterPro" id="IPR011004">
    <property type="entry name" value="Trimer_LpxA-like_sf"/>
</dbReference>
<accession>A0A7X3FJ67</accession>
<keyword evidence="4" id="KW-0808">Transferase</keyword>
<proteinExistence type="predicted"/>
<dbReference type="AlphaFoldDB" id="A0A7X3FJ67"/>
<dbReference type="RefSeq" id="WP_157336205.1">
    <property type="nucleotide sequence ID" value="NZ_RHLK01000007.1"/>
</dbReference>
<evidence type="ECO:0000313" key="5">
    <source>
        <dbReference type="Proteomes" id="UP000490800"/>
    </source>
</evidence>
<evidence type="ECO:0000313" key="4">
    <source>
        <dbReference type="EMBL" id="MVP00484.1"/>
    </source>
</evidence>
<dbReference type="Proteomes" id="UP000490800">
    <property type="component" value="Unassembled WGS sequence"/>
</dbReference>
<dbReference type="InterPro" id="IPR050179">
    <property type="entry name" value="Trans_hexapeptide_repeat"/>
</dbReference>